<dbReference type="Proteomes" id="UP000294933">
    <property type="component" value="Unassembled WGS sequence"/>
</dbReference>
<keyword evidence="2" id="KW-1185">Reference proteome</keyword>
<protein>
    <submittedName>
        <fullName evidence="1">Uncharacterized protein</fullName>
    </submittedName>
</protein>
<dbReference type="OrthoDB" id="10258869at2759"/>
<sequence length="140" mass="15898">MFPIPWSVVFLSGESAPHSISYSAATSCWMNVSSCQPRRSRLRAAHVCANKYVTNIAGKHAFHLRMKMHPNRPYLSIQFYSADSYARAPGKPDGAVALYPAQRLKRTCHSLRRARYKFPGRQDTVISGKRGFMSVDRDEY</sequence>
<name>A0A4Y7PKG7_9AGAM</name>
<gene>
    <name evidence="1" type="ORF">BD410DRAFT_856084</name>
</gene>
<organism evidence="1 2">
    <name type="scientific">Rickenella mellea</name>
    <dbReference type="NCBI Taxonomy" id="50990"/>
    <lineage>
        <taxon>Eukaryota</taxon>
        <taxon>Fungi</taxon>
        <taxon>Dikarya</taxon>
        <taxon>Basidiomycota</taxon>
        <taxon>Agaricomycotina</taxon>
        <taxon>Agaricomycetes</taxon>
        <taxon>Hymenochaetales</taxon>
        <taxon>Rickenellaceae</taxon>
        <taxon>Rickenella</taxon>
    </lineage>
</organism>
<feature type="non-terminal residue" evidence="1">
    <location>
        <position position="140"/>
    </location>
</feature>
<dbReference type="EMBL" id="ML170294">
    <property type="protein sequence ID" value="TDL15039.1"/>
    <property type="molecule type" value="Genomic_DNA"/>
</dbReference>
<evidence type="ECO:0000313" key="2">
    <source>
        <dbReference type="Proteomes" id="UP000294933"/>
    </source>
</evidence>
<reference evidence="1 2" key="1">
    <citation type="submission" date="2018-06" db="EMBL/GenBank/DDBJ databases">
        <title>A transcriptomic atlas of mushroom development highlights an independent origin of complex multicellularity.</title>
        <authorList>
            <consortium name="DOE Joint Genome Institute"/>
            <person name="Krizsan K."/>
            <person name="Almasi E."/>
            <person name="Merenyi Z."/>
            <person name="Sahu N."/>
            <person name="Viragh M."/>
            <person name="Koszo T."/>
            <person name="Mondo S."/>
            <person name="Kiss B."/>
            <person name="Balint B."/>
            <person name="Kues U."/>
            <person name="Barry K."/>
            <person name="Hegedus J.C."/>
            <person name="Henrissat B."/>
            <person name="Johnson J."/>
            <person name="Lipzen A."/>
            <person name="Ohm R."/>
            <person name="Nagy I."/>
            <person name="Pangilinan J."/>
            <person name="Yan J."/>
            <person name="Xiong Y."/>
            <person name="Grigoriev I.V."/>
            <person name="Hibbett D.S."/>
            <person name="Nagy L.G."/>
        </authorList>
    </citation>
    <scope>NUCLEOTIDE SEQUENCE [LARGE SCALE GENOMIC DNA]</scope>
    <source>
        <strain evidence="1 2">SZMC22713</strain>
    </source>
</reference>
<dbReference type="GO" id="GO:0005840">
    <property type="term" value="C:ribosome"/>
    <property type="evidence" value="ECO:0007669"/>
    <property type="project" value="InterPro"/>
</dbReference>
<dbReference type="AlphaFoldDB" id="A0A4Y7PKG7"/>
<dbReference type="VEuPathDB" id="FungiDB:BD410DRAFT_856084"/>
<dbReference type="InterPro" id="IPR001197">
    <property type="entry name" value="Ribosomal_uL16_euk_arch"/>
</dbReference>
<proteinExistence type="predicted"/>
<dbReference type="PANTHER" id="PTHR11726">
    <property type="entry name" value="60S RIBOSOMAL PROTEIN L10"/>
    <property type="match status" value="1"/>
</dbReference>
<dbReference type="InterPro" id="IPR036920">
    <property type="entry name" value="Ribosomal_uL16_sf"/>
</dbReference>
<dbReference type="Gene3D" id="3.90.1170.10">
    <property type="entry name" value="Ribosomal protein L10e/L16"/>
    <property type="match status" value="1"/>
</dbReference>
<evidence type="ECO:0000313" key="1">
    <source>
        <dbReference type="EMBL" id="TDL15039.1"/>
    </source>
</evidence>
<dbReference type="GO" id="GO:0006412">
    <property type="term" value="P:translation"/>
    <property type="evidence" value="ECO:0007669"/>
    <property type="project" value="InterPro"/>
</dbReference>
<accession>A0A4Y7PKG7</accession>
<dbReference type="SUPFAM" id="SSF54686">
    <property type="entry name" value="Ribosomal protein L16p/L10e"/>
    <property type="match status" value="1"/>
</dbReference>
<dbReference type="STRING" id="50990.A0A4Y7PKG7"/>
<dbReference type="GO" id="GO:0003735">
    <property type="term" value="F:structural constituent of ribosome"/>
    <property type="evidence" value="ECO:0007669"/>
    <property type="project" value="InterPro"/>
</dbReference>